<dbReference type="Proteomes" id="UP001168821">
    <property type="component" value="Unassembled WGS sequence"/>
</dbReference>
<keyword evidence="2" id="KW-1185">Reference proteome</keyword>
<dbReference type="PANTHER" id="PTHR47326">
    <property type="entry name" value="TRANSPOSABLE ELEMENT TC3 TRANSPOSASE-LIKE PROTEIN"/>
    <property type="match status" value="1"/>
</dbReference>
<reference evidence="1" key="1">
    <citation type="journal article" date="2023" name="G3 (Bethesda)">
        <title>Whole genome assemblies of Zophobas morio and Tenebrio molitor.</title>
        <authorList>
            <person name="Kaur S."/>
            <person name="Stinson S.A."/>
            <person name="diCenzo G.C."/>
        </authorList>
    </citation>
    <scope>NUCLEOTIDE SEQUENCE</scope>
    <source>
        <strain evidence="1">QUZm001</strain>
    </source>
</reference>
<proteinExistence type="predicted"/>
<dbReference type="EMBL" id="JALNTZ010000008">
    <property type="protein sequence ID" value="KAJ3644174.1"/>
    <property type="molecule type" value="Genomic_DNA"/>
</dbReference>
<sequence>MVWLLMETPDWLVNCRSSAFQCTNIMLQTEEQILERVEKEPNINTSRLAAEVGVSQFVEYRTLKEQGLHPHHVQKVQALAPADFSCRVIYCEWSLQ</sequence>
<gene>
    <name evidence="1" type="ORF">Zmor_026845</name>
</gene>
<evidence type="ECO:0000313" key="2">
    <source>
        <dbReference type="Proteomes" id="UP001168821"/>
    </source>
</evidence>
<dbReference type="AlphaFoldDB" id="A0AA38HZU6"/>
<organism evidence="1 2">
    <name type="scientific">Zophobas morio</name>
    <dbReference type="NCBI Taxonomy" id="2755281"/>
    <lineage>
        <taxon>Eukaryota</taxon>
        <taxon>Metazoa</taxon>
        <taxon>Ecdysozoa</taxon>
        <taxon>Arthropoda</taxon>
        <taxon>Hexapoda</taxon>
        <taxon>Insecta</taxon>
        <taxon>Pterygota</taxon>
        <taxon>Neoptera</taxon>
        <taxon>Endopterygota</taxon>
        <taxon>Coleoptera</taxon>
        <taxon>Polyphaga</taxon>
        <taxon>Cucujiformia</taxon>
        <taxon>Tenebrionidae</taxon>
        <taxon>Zophobas</taxon>
    </lineage>
</organism>
<evidence type="ECO:0000313" key="1">
    <source>
        <dbReference type="EMBL" id="KAJ3644174.1"/>
    </source>
</evidence>
<accession>A0AA38HZU6</accession>
<name>A0AA38HZU6_9CUCU</name>
<protein>
    <submittedName>
        <fullName evidence="1">Uncharacterized protein</fullName>
    </submittedName>
</protein>
<dbReference type="PANTHER" id="PTHR47326:SF1">
    <property type="entry name" value="HTH PSQ-TYPE DOMAIN-CONTAINING PROTEIN"/>
    <property type="match status" value="1"/>
</dbReference>
<comment type="caution">
    <text evidence="1">The sequence shown here is derived from an EMBL/GenBank/DDBJ whole genome shotgun (WGS) entry which is preliminary data.</text>
</comment>